<evidence type="ECO:0000256" key="3">
    <source>
        <dbReference type="ARBA" id="ARBA00022679"/>
    </source>
</evidence>
<dbReference type="GO" id="GO:0000245">
    <property type="term" value="P:spliceosomal complex assembly"/>
    <property type="evidence" value="ECO:0007669"/>
    <property type="project" value="TreeGrafter"/>
</dbReference>
<name>A0AAV9WCU9_9PEZI</name>
<dbReference type="Proteomes" id="UP001370758">
    <property type="component" value="Unassembled WGS sequence"/>
</dbReference>
<dbReference type="InterPro" id="IPR051334">
    <property type="entry name" value="SRPK"/>
</dbReference>
<dbReference type="InterPro" id="IPR011009">
    <property type="entry name" value="Kinase-like_dom_sf"/>
</dbReference>
<dbReference type="AlphaFoldDB" id="A0AAV9WCU9"/>
<feature type="domain" description="Protein kinase" evidence="10">
    <location>
        <begin position="57"/>
        <end position="442"/>
    </location>
</feature>
<keyword evidence="5" id="KW-0418">Kinase</keyword>
<protein>
    <recommendedName>
        <fullName evidence="1">non-specific serine/threonine protein kinase</fullName>
        <ecNumber evidence="1">2.7.11.1</ecNumber>
    </recommendedName>
</protein>
<evidence type="ECO:0000256" key="2">
    <source>
        <dbReference type="ARBA" id="ARBA00022527"/>
    </source>
</evidence>
<dbReference type="PROSITE" id="PS50011">
    <property type="entry name" value="PROTEIN_KINASE_DOM"/>
    <property type="match status" value="1"/>
</dbReference>
<dbReference type="PROSITE" id="PS00107">
    <property type="entry name" value="PROTEIN_KINASE_ATP"/>
    <property type="match status" value="1"/>
</dbReference>
<dbReference type="InterPro" id="IPR000719">
    <property type="entry name" value="Prot_kinase_dom"/>
</dbReference>
<keyword evidence="12" id="KW-1185">Reference proteome</keyword>
<evidence type="ECO:0000256" key="4">
    <source>
        <dbReference type="ARBA" id="ARBA00022741"/>
    </source>
</evidence>
<dbReference type="EC" id="2.7.11.1" evidence="1"/>
<dbReference type="GO" id="GO:0004674">
    <property type="term" value="F:protein serine/threonine kinase activity"/>
    <property type="evidence" value="ECO:0007669"/>
    <property type="project" value="UniProtKB-KW"/>
</dbReference>
<reference evidence="11 12" key="1">
    <citation type="submission" date="2023-08" db="EMBL/GenBank/DDBJ databases">
        <authorList>
            <person name="Palmer J.M."/>
        </authorList>
    </citation>
    <scope>NUCLEOTIDE SEQUENCE [LARGE SCALE GENOMIC DNA]</scope>
    <source>
        <strain evidence="11 12">TWF481</strain>
    </source>
</reference>
<dbReference type="Gene3D" id="3.30.200.20">
    <property type="entry name" value="Phosphorylase Kinase, domain 1"/>
    <property type="match status" value="1"/>
</dbReference>
<proteinExistence type="predicted"/>
<sequence length="450" mass="50717">MAALGSNTSPPPTPPPEMPASLAEWRFEYIPRFECIEAYRPGGYHPVHFDDIFHNRYKVITKLGYGQYSTVWLARDIRSSEFVALKIKTAEDSIEDREIAILNYLNTSEVSKLGSEYVVHLKDSFYHQGPNGNHLCLVFEFLSEDIYSVLEDYSQETTGSDNLTKFPKPVAKRILRDILIGLNYLHQNGVVHGDLHPGNLLSSVKRQSLDSLRLEDLEAGRQRSTVEVKRRDGKLDKWAPKYLAAPPFLMEIDQWPVFPIKISDLGAGVLTSELLTDKPPVMPVGLRSPELILNSPPLDTYIDIWSFGCLMFEMLVGRKLFLMMPPMPGSNIDNCNDEHLLKMHEILGPLPEDIHAKWPRSGKYFRLAAGSREHYNSMVDGPECILDPPPSMEAKVRGAVSEGDGGLSEEDVEVILPLLREILNYDPLKRPSASEILKNSFWDVDEDAAA</sequence>
<dbReference type="EMBL" id="JAVHJL010000004">
    <property type="protein sequence ID" value="KAK6505670.1"/>
    <property type="molecule type" value="Genomic_DNA"/>
</dbReference>
<accession>A0AAV9WCU9</accession>
<evidence type="ECO:0000313" key="12">
    <source>
        <dbReference type="Proteomes" id="UP001370758"/>
    </source>
</evidence>
<organism evidence="11 12">
    <name type="scientific">Arthrobotrys musiformis</name>
    <dbReference type="NCBI Taxonomy" id="47236"/>
    <lineage>
        <taxon>Eukaryota</taxon>
        <taxon>Fungi</taxon>
        <taxon>Dikarya</taxon>
        <taxon>Ascomycota</taxon>
        <taxon>Pezizomycotina</taxon>
        <taxon>Orbiliomycetes</taxon>
        <taxon>Orbiliales</taxon>
        <taxon>Orbiliaceae</taxon>
        <taxon>Arthrobotrys</taxon>
    </lineage>
</organism>
<dbReference type="Pfam" id="PF00069">
    <property type="entry name" value="Pkinase"/>
    <property type="match status" value="2"/>
</dbReference>
<keyword evidence="3" id="KW-0808">Transferase</keyword>
<dbReference type="PANTHER" id="PTHR47634:SF9">
    <property type="entry name" value="PROTEIN KINASE DOMAIN-CONTAINING PROTEIN-RELATED"/>
    <property type="match status" value="1"/>
</dbReference>
<dbReference type="Gene3D" id="1.10.510.10">
    <property type="entry name" value="Transferase(Phosphotransferase) domain 1"/>
    <property type="match status" value="1"/>
</dbReference>
<comment type="catalytic activity">
    <reaction evidence="8">
        <text>L-seryl-[protein] + ATP = O-phospho-L-seryl-[protein] + ADP + H(+)</text>
        <dbReference type="Rhea" id="RHEA:17989"/>
        <dbReference type="Rhea" id="RHEA-COMP:9863"/>
        <dbReference type="Rhea" id="RHEA-COMP:11604"/>
        <dbReference type="ChEBI" id="CHEBI:15378"/>
        <dbReference type="ChEBI" id="CHEBI:29999"/>
        <dbReference type="ChEBI" id="CHEBI:30616"/>
        <dbReference type="ChEBI" id="CHEBI:83421"/>
        <dbReference type="ChEBI" id="CHEBI:456216"/>
        <dbReference type="EC" id="2.7.11.1"/>
    </reaction>
</comment>
<comment type="caution">
    <text evidence="11">The sequence shown here is derived from an EMBL/GenBank/DDBJ whole genome shotgun (WGS) entry which is preliminary data.</text>
</comment>
<evidence type="ECO:0000256" key="5">
    <source>
        <dbReference type="ARBA" id="ARBA00022777"/>
    </source>
</evidence>
<evidence type="ECO:0000313" key="11">
    <source>
        <dbReference type="EMBL" id="KAK6505670.1"/>
    </source>
</evidence>
<keyword evidence="6 9" id="KW-0067">ATP-binding</keyword>
<keyword evidence="2" id="KW-0723">Serine/threonine-protein kinase</keyword>
<evidence type="ECO:0000256" key="6">
    <source>
        <dbReference type="ARBA" id="ARBA00022840"/>
    </source>
</evidence>
<dbReference type="GO" id="GO:0005524">
    <property type="term" value="F:ATP binding"/>
    <property type="evidence" value="ECO:0007669"/>
    <property type="project" value="UniProtKB-UniRule"/>
</dbReference>
<dbReference type="InterPro" id="IPR017441">
    <property type="entry name" value="Protein_kinase_ATP_BS"/>
</dbReference>
<keyword evidence="4 9" id="KW-0547">Nucleotide-binding</keyword>
<evidence type="ECO:0000256" key="8">
    <source>
        <dbReference type="ARBA" id="ARBA00048679"/>
    </source>
</evidence>
<evidence type="ECO:0000256" key="7">
    <source>
        <dbReference type="ARBA" id="ARBA00047899"/>
    </source>
</evidence>
<gene>
    <name evidence="11" type="ORF">TWF481_007562</name>
</gene>
<comment type="catalytic activity">
    <reaction evidence="7">
        <text>L-threonyl-[protein] + ATP = O-phospho-L-threonyl-[protein] + ADP + H(+)</text>
        <dbReference type="Rhea" id="RHEA:46608"/>
        <dbReference type="Rhea" id="RHEA-COMP:11060"/>
        <dbReference type="Rhea" id="RHEA-COMP:11605"/>
        <dbReference type="ChEBI" id="CHEBI:15378"/>
        <dbReference type="ChEBI" id="CHEBI:30013"/>
        <dbReference type="ChEBI" id="CHEBI:30616"/>
        <dbReference type="ChEBI" id="CHEBI:61977"/>
        <dbReference type="ChEBI" id="CHEBI:456216"/>
        <dbReference type="EC" id="2.7.11.1"/>
    </reaction>
</comment>
<evidence type="ECO:0000256" key="9">
    <source>
        <dbReference type="PROSITE-ProRule" id="PRU10141"/>
    </source>
</evidence>
<evidence type="ECO:0000256" key="1">
    <source>
        <dbReference type="ARBA" id="ARBA00012513"/>
    </source>
</evidence>
<evidence type="ECO:0000259" key="10">
    <source>
        <dbReference type="PROSITE" id="PS50011"/>
    </source>
</evidence>
<dbReference type="GO" id="GO:0050684">
    <property type="term" value="P:regulation of mRNA processing"/>
    <property type="evidence" value="ECO:0007669"/>
    <property type="project" value="TreeGrafter"/>
</dbReference>
<dbReference type="SUPFAM" id="SSF56112">
    <property type="entry name" value="Protein kinase-like (PK-like)"/>
    <property type="match status" value="1"/>
</dbReference>
<feature type="binding site" evidence="9">
    <location>
        <position position="86"/>
    </location>
    <ligand>
        <name>ATP</name>
        <dbReference type="ChEBI" id="CHEBI:30616"/>
    </ligand>
</feature>
<dbReference type="PANTHER" id="PTHR47634">
    <property type="entry name" value="PROTEIN KINASE DOMAIN-CONTAINING PROTEIN-RELATED"/>
    <property type="match status" value="1"/>
</dbReference>